<dbReference type="Proteomes" id="UP000789595">
    <property type="component" value="Unassembled WGS sequence"/>
</dbReference>
<organism evidence="1 2">
    <name type="scientific">Pelagomonas calceolata</name>
    <dbReference type="NCBI Taxonomy" id="35677"/>
    <lineage>
        <taxon>Eukaryota</taxon>
        <taxon>Sar</taxon>
        <taxon>Stramenopiles</taxon>
        <taxon>Ochrophyta</taxon>
        <taxon>Pelagophyceae</taxon>
        <taxon>Pelagomonadales</taxon>
        <taxon>Pelagomonadaceae</taxon>
        <taxon>Pelagomonas</taxon>
    </lineage>
</organism>
<accession>A0A8J2SFN9</accession>
<evidence type="ECO:0000313" key="2">
    <source>
        <dbReference type="Proteomes" id="UP000789595"/>
    </source>
</evidence>
<proteinExistence type="predicted"/>
<sequence length="224" mass="24572">MTEGGMGAAALLAKAEEIKAKGNEFFKNGDYKKAITRFARIRAYTWVPSGEARQYGGMGANASREFQYAETETQQLTRLDQIACGNIAQCYLELGQFRKALDFNAKVCGPPCSRGSEAAERQDREAPNPDLHVKALSRSSRCLLAMGDLDGAKDCVLRALGLDPQYKPARALYKKLQEAFREHAAKQKQTLKGAFAADHAITADDRVDLEPDRLPIDEDPSDGA</sequence>
<reference evidence="1" key="1">
    <citation type="submission" date="2021-11" db="EMBL/GenBank/DDBJ databases">
        <authorList>
            <consortium name="Genoscope - CEA"/>
            <person name="William W."/>
        </authorList>
    </citation>
    <scope>NUCLEOTIDE SEQUENCE</scope>
</reference>
<dbReference type="InterPro" id="IPR011990">
    <property type="entry name" value="TPR-like_helical_dom_sf"/>
</dbReference>
<dbReference type="Pfam" id="PF13181">
    <property type="entry name" value="TPR_8"/>
    <property type="match status" value="1"/>
</dbReference>
<dbReference type="EMBL" id="CAKKNE010000003">
    <property type="protein sequence ID" value="CAH0371158.1"/>
    <property type="molecule type" value="Genomic_DNA"/>
</dbReference>
<dbReference type="PANTHER" id="PTHR46512">
    <property type="entry name" value="PEPTIDYLPROLYL ISOMERASE"/>
    <property type="match status" value="1"/>
</dbReference>
<evidence type="ECO:0000313" key="1">
    <source>
        <dbReference type="EMBL" id="CAH0371158.1"/>
    </source>
</evidence>
<dbReference type="AlphaFoldDB" id="A0A8J2SFN9"/>
<dbReference type="SUPFAM" id="SSF48452">
    <property type="entry name" value="TPR-like"/>
    <property type="match status" value="1"/>
</dbReference>
<name>A0A8J2SFN9_9STRA</name>
<gene>
    <name evidence="1" type="ORF">PECAL_3P10870</name>
</gene>
<comment type="caution">
    <text evidence="1">The sequence shown here is derived from an EMBL/GenBank/DDBJ whole genome shotgun (WGS) entry which is preliminary data.</text>
</comment>
<dbReference type="OrthoDB" id="433738at2759"/>
<dbReference type="Gene3D" id="1.25.40.10">
    <property type="entry name" value="Tetratricopeptide repeat domain"/>
    <property type="match status" value="1"/>
</dbReference>
<dbReference type="InterPro" id="IPR050754">
    <property type="entry name" value="FKBP4/5/8-like"/>
</dbReference>
<dbReference type="InterPro" id="IPR019734">
    <property type="entry name" value="TPR_rpt"/>
</dbReference>
<protein>
    <recommendedName>
        <fullName evidence="3">Peptidylprolyl isomerase</fullName>
    </recommendedName>
</protein>
<keyword evidence="2" id="KW-1185">Reference proteome</keyword>
<evidence type="ECO:0008006" key="3">
    <source>
        <dbReference type="Google" id="ProtNLM"/>
    </source>
</evidence>